<dbReference type="OrthoDB" id="3649535at2759"/>
<evidence type="ECO:0000256" key="7">
    <source>
        <dbReference type="ARBA" id="ARBA00022840"/>
    </source>
</evidence>
<dbReference type="AlphaFoldDB" id="A0A2D3UX63"/>
<dbReference type="GO" id="GO:0000045">
    <property type="term" value="P:autophagosome assembly"/>
    <property type="evidence" value="ECO:0007669"/>
    <property type="project" value="TreeGrafter"/>
</dbReference>
<evidence type="ECO:0000256" key="9">
    <source>
        <dbReference type="ARBA" id="ARBA00047899"/>
    </source>
</evidence>
<keyword evidence="5" id="KW-0547">Nucleotide-binding</keyword>
<evidence type="ECO:0000256" key="8">
    <source>
        <dbReference type="ARBA" id="ARBA00030237"/>
    </source>
</evidence>
<keyword evidence="4" id="KW-0808">Transferase</keyword>
<evidence type="ECO:0000313" key="12">
    <source>
        <dbReference type="EMBL" id="CZT16867.1"/>
    </source>
</evidence>
<evidence type="ECO:0000259" key="11">
    <source>
        <dbReference type="PROSITE" id="PS50011"/>
    </source>
</evidence>
<gene>
    <name evidence="12" type="ORF">RCC_02702</name>
</gene>
<organism evidence="12 13">
    <name type="scientific">Ramularia collo-cygni</name>
    <dbReference type="NCBI Taxonomy" id="112498"/>
    <lineage>
        <taxon>Eukaryota</taxon>
        <taxon>Fungi</taxon>
        <taxon>Dikarya</taxon>
        <taxon>Ascomycota</taxon>
        <taxon>Pezizomycotina</taxon>
        <taxon>Dothideomycetes</taxon>
        <taxon>Dothideomycetidae</taxon>
        <taxon>Mycosphaerellales</taxon>
        <taxon>Mycosphaerellaceae</taxon>
        <taxon>Ramularia</taxon>
    </lineage>
</organism>
<dbReference type="Proteomes" id="UP000225277">
    <property type="component" value="Unassembled WGS sequence"/>
</dbReference>
<evidence type="ECO:0000256" key="1">
    <source>
        <dbReference type="ARBA" id="ARBA00004623"/>
    </source>
</evidence>
<dbReference type="GO" id="GO:0004674">
    <property type="term" value="F:protein serine/threonine kinase activity"/>
    <property type="evidence" value="ECO:0007669"/>
    <property type="project" value="UniProtKB-KW"/>
</dbReference>
<dbReference type="PANTHER" id="PTHR24348:SF22">
    <property type="entry name" value="NON-SPECIFIC SERINE_THREONINE PROTEIN KINASE"/>
    <property type="match status" value="1"/>
</dbReference>
<dbReference type="InterPro" id="IPR011009">
    <property type="entry name" value="Kinase-like_dom_sf"/>
</dbReference>
<comment type="catalytic activity">
    <reaction evidence="9">
        <text>L-threonyl-[protein] + ATP = O-phospho-L-threonyl-[protein] + ADP + H(+)</text>
        <dbReference type="Rhea" id="RHEA:46608"/>
        <dbReference type="Rhea" id="RHEA-COMP:11060"/>
        <dbReference type="Rhea" id="RHEA-COMP:11605"/>
        <dbReference type="ChEBI" id="CHEBI:15378"/>
        <dbReference type="ChEBI" id="CHEBI:30013"/>
        <dbReference type="ChEBI" id="CHEBI:30616"/>
        <dbReference type="ChEBI" id="CHEBI:61977"/>
        <dbReference type="ChEBI" id="CHEBI:456216"/>
        <dbReference type="EC" id="2.7.11.1"/>
    </reaction>
</comment>
<evidence type="ECO:0000256" key="3">
    <source>
        <dbReference type="ARBA" id="ARBA00022527"/>
    </source>
</evidence>
<dbReference type="GeneID" id="35597915"/>
<accession>A0A2D3UX63</accession>
<dbReference type="EC" id="2.7.11.1" evidence="2"/>
<evidence type="ECO:0000256" key="10">
    <source>
        <dbReference type="ARBA" id="ARBA00048679"/>
    </source>
</evidence>
<comment type="subcellular location">
    <subcellularLocation>
        <location evidence="1">Preautophagosomal structure membrane</location>
        <topology evidence="1">Peripheral membrane protein</topology>
    </subcellularLocation>
</comment>
<comment type="catalytic activity">
    <reaction evidence="10">
        <text>L-seryl-[protein] + ATP = O-phospho-L-seryl-[protein] + ADP + H(+)</text>
        <dbReference type="Rhea" id="RHEA:17989"/>
        <dbReference type="Rhea" id="RHEA-COMP:9863"/>
        <dbReference type="Rhea" id="RHEA-COMP:11604"/>
        <dbReference type="ChEBI" id="CHEBI:15378"/>
        <dbReference type="ChEBI" id="CHEBI:29999"/>
        <dbReference type="ChEBI" id="CHEBI:30616"/>
        <dbReference type="ChEBI" id="CHEBI:83421"/>
        <dbReference type="ChEBI" id="CHEBI:456216"/>
        <dbReference type="EC" id="2.7.11.1"/>
    </reaction>
</comment>
<dbReference type="InterPro" id="IPR000719">
    <property type="entry name" value="Prot_kinase_dom"/>
</dbReference>
<evidence type="ECO:0000313" key="13">
    <source>
        <dbReference type="Proteomes" id="UP000225277"/>
    </source>
</evidence>
<reference evidence="12 13" key="1">
    <citation type="submission" date="2016-03" db="EMBL/GenBank/DDBJ databases">
        <authorList>
            <person name="Ploux O."/>
        </authorList>
    </citation>
    <scope>NUCLEOTIDE SEQUENCE [LARGE SCALE GENOMIC DNA]</scope>
    <source>
        <strain evidence="12 13">URUG2</strain>
    </source>
</reference>
<feature type="domain" description="Protein kinase" evidence="11">
    <location>
        <begin position="11"/>
        <end position="319"/>
    </location>
</feature>
<dbReference type="Pfam" id="PF00069">
    <property type="entry name" value="Pkinase"/>
    <property type="match status" value="1"/>
</dbReference>
<dbReference type="STRING" id="112498.A0A2D3UX63"/>
<dbReference type="GO" id="GO:0005524">
    <property type="term" value="F:ATP binding"/>
    <property type="evidence" value="ECO:0007669"/>
    <property type="project" value="UniProtKB-KW"/>
</dbReference>
<evidence type="ECO:0000256" key="2">
    <source>
        <dbReference type="ARBA" id="ARBA00012513"/>
    </source>
</evidence>
<dbReference type="Gene3D" id="1.10.510.10">
    <property type="entry name" value="Transferase(Phosphotransferase) domain 1"/>
    <property type="match status" value="1"/>
</dbReference>
<keyword evidence="3" id="KW-0723">Serine/threonine-protein kinase</keyword>
<dbReference type="EMBL" id="FJUY01000003">
    <property type="protein sequence ID" value="CZT16867.1"/>
    <property type="molecule type" value="Genomic_DNA"/>
</dbReference>
<dbReference type="PROSITE" id="PS50011">
    <property type="entry name" value="PROTEIN_KINASE_DOM"/>
    <property type="match status" value="1"/>
</dbReference>
<sequence length="319" mass="36083">MTHRAIFAADNYILKELGNGSYGTVYASIPKAIANQILSDLKDPCNPLDRSEAKSKLRTALQAAKIAKGGFSPDKNDCRVEIEALQILNEDNNPNIISLKAADSSSQYGWFTLEPLAGGDLINFRKTILTCGPSNPPPISLAWHFIHDLANALLTMHTHGYAHMDIAERNIMLRPRGAFRDYPDVVIVDFGNSCDYRQWMKTSQSSTAKNSAALRSVFVGMYVRDLTCLRFPLQFSFEHVARNNSLLSAAMRGIKEYQLGKGERAEEYYVNFLIRLRDQALKEREREYKVLPEPLVEYFRQLERIVSDEDLEKAFPNLA</sequence>
<dbReference type="GO" id="GO:0010506">
    <property type="term" value="P:regulation of autophagy"/>
    <property type="evidence" value="ECO:0007669"/>
    <property type="project" value="InterPro"/>
</dbReference>
<dbReference type="PANTHER" id="PTHR24348">
    <property type="entry name" value="SERINE/THREONINE-PROTEIN KINASE UNC-51-RELATED"/>
    <property type="match status" value="1"/>
</dbReference>
<dbReference type="GO" id="GO:0005776">
    <property type="term" value="C:autophagosome"/>
    <property type="evidence" value="ECO:0007669"/>
    <property type="project" value="TreeGrafter"/>
</dbReference>
<keyword evidence="13" id="KW-1185">Reference proteome</keyword>
<protein>
    <recommendedName>
        <fullName evidence="2">non-specific serine/threonine protein kinase</fullName>
        <ecNumber evidence="2">2.7.11.1</ecNumber>
    </recommendedName>
    <alternativeName>
        <fullName evidence="8">Autophagy-related protein 1</fullName>
    </alternativeName>
</protein>
<evidence type="ECO:0000256" key="4">
    <source>
        <dbReference type="ARBA" id="ARBA00022679"/>
    </source>
</evidence>
<dbReference type="GO" id="GO:0034045">
    <property type="term" value="C:phagophore assembly site membrane"/>
    <property type="evidence" value="ECO:0007669"/>
    <property type="project" value="UniProtKB-SubCell"/>
</dbReference>
<evidence type="ECO:0000256" key="5">
    <source>
        <dbReference type="ARBA" id="ARBA00022741"/>
    </source>
</evidence>
<evidence type="ECO:0000256" key="6">
    <source>
        <dbReference type="ARBA" id="ARBA00022777"/>
    </source>
</evidence>
<proteinExistence type="predicted"/>
<dbReference type="SUPFAM" id="SSF56112">
    <property type="entry name" value="Protein kinase-like (PK-like)"/>
    <property type="match status" value="1"/>
</dbReference>
<dbReference type="RefSeq" id="XP_023623760.1">
    <property type="nucleotide sequence ID" value="XM_023767992.1"/>
</dbReference>
<dbReference type="GO" id="GO:0005829">
    <property type="term" value="C:cytosol"/>
    <property type="evidence" value="ECO:0007669"/>
    <property type="project" value="TreeGrafter"/>
</dbReference>
<keyword evidence="7" id="KW-0067">ATP-binding</keyword>
<keyword evidence="6" id="KW-0418">Kinase</keyword>
<dbReference type="SMART" id="SM00220">
    <property type="entry name" value="S_TKc"/>
    <property type="match status" value="1"/>
</dbReference>
<name>A0A2D3UX63_9PEZI</name>
<dbReference type="InterPro" id="IPR045269">
    <property type="entry name" value="Atg1-like"/>
</dbReference>